<dbReference type="EMBL" id="JACCFY010000001">
    <property type="protein sequence ID" value="NYJ77513.1"/>
    <property type="molecule type" value="Genomic_DNA"/>
</dbReference>
<evidence type="ECO:0000256" key="2">
    <source>
        <dbReference type="SAM" id="Phobius"/>
    </source>
</evidence>
<reference evidence="3 4" key="1">
    <citation type="submission" date="2020-07" db="EMBL/GenBank/DDBJ databases">
        <title>Sequencing the genomes of 1000 actinobacteria strains.</title>
        <authorList>
            <person name="Klenk H.-P."/>
        </authorList>
    </citation>
    <scope>NUCLEOTIDE SEQUENCE [LARGE SCALE GENOMIC DNA]</scope>
    <source>
        <strain evidence="3 4">DSM 15475</strain>
    </source>
</reference>
<keyword evidence="2" id="KW-0472">Membrane</keyword>
<feature type="compositionally biased region" description="Acidic residues" evidence="1">
    <location>
        <begin position="92"/>
        <end position="101"/>
    </location>
</feature>
<keyword evidence="2" id="KW-1133">Transmembrane helix</keyword>
<feature type="transmembrane region" description="Helical" evidence="2">
    <location>
        <begin position="6"/>
        <end position="25"/>
    </location>
</feature>
<dbReference type="AlphaFoldDB" id="A0A7Z0GKP5"/>
<evidence type="ECO:0000313" key="3">
    <source>
        <dbReference type="EMBL" id="NYJ77513.1"/>
    </source>
</evidence>
<name>A0A7Z0GKP5_9MICC</name>
<dbReference type="RefSeq" id="WP_179540986.1">
    <property type="nucleotide sequence ID" value="NZ_BAAALL010000004.1"/>
</dbReference>
<feature type="region of interest" description="Disordered" evidence="1">
    <location>
        <begin position="87"/>
        <end position="110"/>
    </location>
</feature>
<feature type="region of interest" description="Disordered" evidence="1">
    <location>
        <begin position="50"/>
        <end position="69"/>
    </location>
</feature>
<evidence type="ECO:0000256" key="1">
    <source>
        <dbReference type="SAM" id="MobiDB-lite"/>
    </source>
</evidence>
<protein>
    <submittedName>
        <fullName evidence="3">BMFP domain-containing protein YqiC</fullName>
    </submittedName>
</protein>
<proteinExistence type="predicted"/>
<keyword evidence="2" id="KW-0812">Transmembrane</keyword>
<gene>
    <name evidence="3" type="ORF">HNR09_000924</name>
</gene>
<comment type="caution">
    <text evidence="3">The sequence shown here is derived from an EMBL/GenBank/DDBJ whole genome shotgun (WGS) entry which is preliminary data.</text>
</comment>
<organism evidence="3 4">
    <name type="scientific">Nesterenkonia xinjiangensis</name>
    <dbReference type="NCBI Taxonomy" id="225327"/>
    <lineage>
        <taxon>Bacteria</taxon>
        <taxon>Bacillati</taxon>
        <taxon>Actinomycetota</taxon>
        <taxon>Actinomycetes</taxon>
        <taxon>Micrococcales</taxon>
        <taxon>Micrococcaceae</taxon>
        <taxon>Nesterenkonia</taxon>
    </lineage>
</organism>
<evidence type="ECO:0000313" key="4">
    <source>
        <dbReference type="Proteomes" id="UP000535437"/>
    </source>
</evidence>
<sequence length="110" mass="12294">MPWFAWIVIAAIVVGGLIAVATVWSERGIGAPPDRDELQRLKRRIAELEEQQSAKQLEGPHIPTRAEENLTAEDRWRLDMLEARLESLEEKSTDDDDDPGEDGLSGGTTR</sequence>
<keyword evidence="4" id="KW-1185">Reference proteome</keyword>
<dbReference type="Proteomes" id="UP000535437">
    <property type="component" value="Unassembled WGS sequence"/>
</dbReference>
<accession>A0A7Z0GKP5</accession>